<dbReference type="Proteomes" id="UP001597111">
    <property type="component" value="Unassembled WGS sequence"/>
</dbReference>
<organism evidence="2 3">
    <name type="scientific">Halolamina salina</name>
    <dbReference type="NCBI Taxonomy" id="1220023"/>
    <lineage>
        <taxon>Archaea</taxon>
        <taxon>Methanobacteriati</taxon>
        <taxon>Methanobacteriota</taxon>
        <taxon>Stenosarchaea group</taxon>
        <taxon>Halobacteria</taxon>
        <taxon>Halobacteriales</taxon>
        <taxon>Haloferacaceae</taxon>
    </lineage>
</organism>
<reference evidence="2 3" key="1">
    <citation type="journal article" date="2019" name="Int. J. Syst. Evol. Microbiol.">
        <title>The Global Catalogue of Microorganisms (GCM) 10K type strain sequencing project: providing services to taxonomists for standard genome sequencing and annotation.</title>
        <authorList>
            <consortium name="The Broad Institute Genomics Platform"/>
            <consortium name="The Broad Institute Genome Sequencing Center for Infectious Disease"/>
            <person name="Wu L."/>
            <person name="Ma J."/>
        </authorList>
    </citation>
    <scope>NUCLEOTIDE SEQUENCE [LARGE SCALE GENOMIC DNA]</scope>
    <source>
        <strain evidence="2 3">CGMCC 1.12285</strain>
    </source>
</reference>
<evidence type="ECO:0000256" key="1">
    <source>
        <dbReference type="SAM" id="MobiDB-lite"/>
    </source>
</evidence>
<dbReference type="Gene3D" id="3.30.110.170">
    <property type="entry name" value="Protein of unknown function (DUF541), domain 1"/>
    <property type="match status" value="1"/>
</dbReference>
<dbReference type="InterPro" id="IPR007497">
    <property type="entry name" value="SIMPL/DUF541"/>
</dbReference>
<accession>A0ABD6B6W6</accession>
<dbReference type="InterPro" id="IPR052022">
    <property type="entry name" value="26kDa_periplasmic_antigen"/>
</dbReference>
<keyword evidence="3" id="KW-1185">Reference proteome</keyword>
<gene>
    <name evidence="2" type="ORF">ACFR9S_08165</name>
</gene>
<dbReference type="AlphaFoldDB" id="A0ABD6B6W6"/>
<name>A0ABD6B6W6_9EURY</name>
<proteinExistence type="predicted"/>
<protein>
    <submittedName>
        <fullName evidence="2">SIMPL domain-containing protein</fullName>
    </submittedName>
</protein>
<dbReference type="EMBL" id="JBHUDH010000080">
    <property type="protein sequence ID" value="MFD1526276.1"/>
    <property type="molecule type" value="Genomic_DNA"/>
</dbReference>
<evidence type="ECO:0000313" key="3">
    <source>
        <dbReference type="Proteomes" id="UP001597111"/>
    </source>
</evidence>
<dbReference type="PANTHER" id="PTHR34387:SF2">
    <property type="entry name" value="SLR1258 PROTEIN"/>
    <property type="match status" value="1"/>
</dbReference>
<dbReference type="PANTHER" id="PTHR34387">
    <property type="entry name" value="SLR1258 PROTEIN"/>
    <property type="match status" value="1"/>
</dbReference>
<dbReference type="RefSeq" id="WP_379818396.1">
    <property type="nucleotide sequence ID" value="NZ_JBHUDH010000080.1"/>
</dbReference>
<dbReference type="Pfam" id="PF04402">
    <property type="entry name" value="SIMPL"/>
    <property type="match status" value="1"/>
</dbReference>
<comment type="caution">
    <text evidence="2">The sequence shown here is derived from an EMBL/GenBank/DDBJ whole genome shotgun (WGS) entry which is preliminary data.</text>
</comment>
<dbReference type="Gene3D" id="3.30.70.2970">
    <property type="entry name" value="Protein of unknown function (DUF541), domain 2"/>
    <property type="match status" value="1"/>
</dbReference>
<feature type="region of interest" description="Disordered" evidence="1">
    <location>
        <begin position="52"/>
        <end position="74"/>
    </location>
</feature>
<evidence type="ECO:0000313" key="2">
    <source>
        <dbReference type="EMBL" id="MFD1526276.1"/>
    </source>
</evidence>
<sequence>MSSPTVEVTGKAAVETEPEYAVFVVETEAGGETVSGAQRRVEDRLAELDRELPDSVDAAKDSVTGRSVNSADELFDPDRDEPYVASATVELRCEGVPGDDVVNAVAAAGGTVTRTEPRVTESRREALREELLAAATENAREQAEIVAAADGHTLGPVVSLATKETMGFDSIVEEALATEVSAGVPAGQIEFTASVDATYELE</sequence>